<sequence length="285" mass="31190">MTVYGELLFLENFITGMVILYLTGKLCGRKRSRSGMVLGGLMCGSYSFVLFVPMVWPAALAGKLAFSLMVILAAFGYGGRIQYLKTVAVFYIVSFLMGGVTVGLMYVTGAPGLAANGSVYLHQATWMQVAAGVFVTWVLGNWLADFIRGKLQKEKVFTSMEVEISGKKWEMRAFVDTGNFLRDPVSGKPAAVLSASCGKKLMEEVAGAGEESLKTRICVIPYSTVGEKGILQGVRPDRVIVEGKTIEKIVLAISKEDFKRWNGQESYEVLLQQQIIEEGALEYAN</sequence>
<dbReference type="InterPro" id="IPR005081">
    <property type="entry name" value="SpoIIGA"/>
</dbReference>
<feature type="transmembrane region" description="Helical" evidence="3">
    <location>
        <begin position="6"/>
        <end position="24"/>
    </location>
</feature>
<gene>
    <name evidence="4" type="ORF">H9L42_13165</name>
</gene>
<dbReference type="GO" id="GO:0005886">
    <property type="term" value="C:plasma membrane"/>
    <property type="evidence" value="ECO:0007669"/>
    <property type="project" value="UniProtKB-SubCell"/>
</dbReference>
<evidence type="ECO:0000256" key="3">
    <source>
        <dbReference type="SAM" id="Phobius"/>
    </source>
</evidence>
<feature type="transmembrane region" description="Helical" evidence="3">
    <location>
        <begin position="126"/>
        <end position="144"/>
    </location>
</feature>
<reference evidence="4" key="1">
    <citation type="submission" date="2020-08" db="EMBL/GenBank/DDBJ databases">
        <title>Genome public.</title>
        <authorList>
            <person name="Liu C."/>
            <person name="Sun Q."/>
        </authorList>
    </citation>
    <scope>NUCLEOTIDE SEQUENCE</scope>
    <source>
        <strain evidence="4">BX12</strain>
    </source>
</reference>
<dbReference type="Pfam" id="PF03419">
    <property type="entry name" value="Peptidase_U4"/>
    <property type="match status" value="1"/>
</dbReference>
<comment type="function">
    <text evidence="1">Probable aspartic protease that is responsible for the proteolytic cleavage of the RNA polymerase sigma E factor (SigE/spoIIGB) to yield the active peptide in the mother cell during sporulation. Responds to a signal from the forespore that is triggered by the extracellular signal protein SpoIIR.</text>
</comment>
<keyword evidence="1" id="KW-0749">Sporulation</keyword>
<keyword evidence="1" id="KW-0645">Protease</keyword>
<evidence type="ECO:0000256" key="1">
    <source>
        <dbReference type="PIRNR" id="PIRNR018571"/>
    </source>
</evidence>
<feature type="active site" evidence="2">
    <location>
        <position position="176"/>
    </location>
</feature>
<dbReference type="GO" id="GO:0030436">
    <property type="term" value="P:asexual sporulation"/>
    <property type="evidence" value="ECO:0007669"/>
    <property type="project" value="InterPro"/>
</dbReference>
<keyword evidence="1" id="KW-1003">Cell membrane</keyword>
<comment type="similarity">
    <text evidence="1">Belongs to the peptidase U4 family.</text>
</comment>
<evidence type="ECO:0000313" key="5">
    <source>
        <dbReference type="Proteomes" id="UP000602647"/>
    </source>
</evidence>
<keyword evidence="5" id="KW-1185">Reference proteome</keyword>
<organism evidence="4 5">
    <name type="scientific">Zhenpiania hominis</name>
    <dbReference type="NCBI Taxonomy" id="2763644"/>
    <lineage>
        <taxon>Bacteria</taxon>
        <taxon>Bacillati</taxon>
        <taxon>Bacillota</taxon>
        <taxon>Clostridia</taxon>
        <taxon>Peptostreptococcales</taxon>
        <taxon>Anaerovoracaceae</taxon>
        <taxon>Zhenpiania</taxon>
    </lineage>
</organism>
<keyword evidence="3" id="KW-1133">Transmembrane helix</keyword>
<evidence type="ECO:0000313" key="4">
    <source>
        <dbReference type="EMBL" id="MBC6680773.1"/>
    </source>
</evidence>
<dbReference type="Proteomes" id="UP000602647">
    <property type="component" value="Unassembled WGS sequence"/>
</dbReference>
<feature type="transmembrane region" description="Helical" evidence="3">
    <location>
        <begin position="86"/>
        <end position="106"/>
    </location>
</feature>
<protein>
    <recommendedName>
        <fullName evidence="1">Sporulation sigma-E factor-processing peptidase</fullName>
        <ecNumber evidence="1">3.4.23.-</ecNumber>
    </recommendedName>
    <alternativeName>
        <fullName evidence="1">Membrane-associated aspartic protease</fullName>
    </alternativeName>
    <alternativeName>
        <fullName evidence="1">Stage II sporulation protein GA</fullName>
    </alternativeName>
</protein>
<name>A0A923SWX8_9FIRM</name>
<dbReference type="EC" id="3.4.23.-" evidence="1"/>
<dbReference type="EMBL" id="JACRYT010000018">
    <property type="protein sequence ID" value="MBC6680773.1"/>
    <property type="molecule type" value="Genomic_DNA"/>
</dbReference>
<feature type="transmembrane region" description="Helical" evidence="3">
    <location>
        <begin position="36"/>
        <end position="56"/>
    </location>
</feature>
<dbReference type="GO" id="GO:0004190">
    <property type="term" value="F:aspartic-type endopeptidase activity"/>
    <property type="evidence" value="ECO:0007669"/>
    <property type="project" value="UniProtKB-KW"/>
</dbReference>
<keyword evidence="1" id="KW-0378">Hydrolase</keyword>
<dbReference type="GO" id="GO:0006508">
    <property type="term" value="P:proteolysis"/>
    <property type="evidence" value="ECO:0007669"/>
    <property type="project" value="UniProtKB-KW"/>
</dbReference>
<keyword evidence="1" id="KW-0064">Aspartyl protease</keyword>
<accession>A0A923SWX8</accession>
<keyword evidence="3" id="KW-0812">Transmembrane</keyword>
<proteinExistence type="inferred from homology"/>
<dbReference type="PIRSF" id="PIRSF018571">
    <property type="entry name" value="SpoIIGA"/>
    <property type="match status" value="1"/>
</dbReference>
<dbReference type="AlphaFoldDB" id="A0A923SWX8"/>
<keyword evidence="1 3" id="KW-0472">Membrane</keyword>
<feature type="transmembrane region" description="Helical" evidence="3">
    <location>
        <begin position="62"/>
        <end position="79"/>
    </location>
</feature>
<dbReference type="RefSeq" id="WP_187303871.1">
    <property type="nucleotide sequence ID" value="NZ_CBCTON010000046.1"/>
</dbReference>
<comment type="caution">
    <text evidence="4">The sequence shown here is derived from an EMBL/GenBank/DDBJ whole genome shotgun (WGS) entry which is preliminary data.</text>
</comment>
<dbReference type="GO" id="GO:0030435">
    <property type="term" value="P:sporulation resulting in formation of a cellular spore"/>
    <property type="evidence" value="ECO:0007669"/>
    <property type="project" value="UniProtKB-KW"/>
</dbReference>
<comment type="subcellular location">
    <subcellularLocation>
        <location evidence="1">Cell membrane</location>
    </subcellularLocation>
</comment>
<evidence type="ECO:0000256" key="2">
    <source>
        <dbReference type="PIRSR" id="PIRSR018571-1"/>
    </source>
</evidence>